<comment type="caution">
    <text evidence="2">The sequence shown here is derived from an EMBL/GenBank/DDBJ whole genome shotgun (WGS) entry which is preliminary data.</text>
</comment>
<accession>A0ABU2SBB0</accession>
<evidence type="ECO:0000313" key="2">
    <source>
        <dbReference type="EMBL" id="MDT0446258.1"/>
    </source>
</evidence>
<name>A0ABU2SBB0_9ACTN</name>
<sequence length="143" mass="14752">MSGARSVAVPLLSLVIAGGVAAALWTSAGAGILVLLTAPVIAWLFGSLRVVVGESGVLVRMGHLGWPKRRVPFADIVGVEAGHISALSMGGWGYRVRGRTTAFVVRSGDGLVLTLRSGRRLAITCRDASTGASLINDYLAAGR</sequence>
<organism evidence="2 3">
    <name type="scientific">Streptomyces johnsoniae</name>
    <dbReference type="NCBI Taxonomy" id="3075532"/>
    <lineage>
        <taxon>Bacteria</taxon>
        <taxon>Bacillati</taxon>
        <taxon>Actinomycetota</taxon>
        <taxon>Actinomycetes</taxon>
        <taxon>Kitasatosporales</taxon>
        <taxon>Streptomycetaceae</taxon>
        <taxon>Streptomyces</taxon>
    </lineage>
</organism>
<evidence type="ECO:0000256" key="1">
    <source>
        <dbReference type="SAM" id="Phobius"/>
    </source>
</evidence>
<dbReference type="Proteomes" id="UP001183615">
    <property type="component" value="Unassembled WGS sequence"/>
</dbReference>
<feature type="transmembrane region" description="Helical" evidence="1">
    <location>
        <begin position="32"/>
        <end position="52"/>
    </location>
</feature>
<protein>
    <recommendedName>
        <fullName evidence="4">Bacterial Pleckstrin homology domain-containing protein</fullName>
    </recommendedName>
</protein>
<dbReference type="EMBL" id="JAVREV010000018">
    <property type="protein sequence ID" value="MDT0446258.1"/>
    <property type="molecule type" value="Genomic_DNA"/>
</dbReference>
<keyword evidence="1" id="KW-0812">Transmembrane</keyword>
<keyword evidence="3" id="KW-1185">Reference proteome</keyword>
<proteinExistence type="predicted"/>
<evidence type="ECO:0000313" key="3">
    <source>
        <dbReference type="Proteomes" id="UP001183615"/>
    </source>
</evidence>
<reference evidence="3" key="1">
    <citation type="submission" date="2023-07" db="EMBL/GenBank/DDBJ databases">
        <title>30 novel species of actinomycetes from the DSMZ collection.</title>
        <authorList>
            <person name="Nouioui I."/>
        </authorList>
    </citation>
    <scope>NUCLEOTIDE SEQUENCE [LARGE SCALE GENOMIC DNA]</scope>
    <source>
        <strain evidence="3">DSM 41886</strain>
    </source>
</reference>
<gene>
    <name evidence="2" type="ORF">RM779_27225</name>
</gene>
<keyword evidence="1" id="KW-1133">Transmembrane helix</keyword>
<keyword evidence="1" id="KW-0472">Membrane</keyword>
<evidence type="ECO:0008006" key="4">
    <source>
        <dbReference type="Google" id="ProtNLM"/>
    </source>
</evidence>
<dbReference type="RefSeq" id="WP_311620416.1">
    <property type="nucleotide sequence ID" value="NZ_JAVREV010000018.1"/>
</dbReference>